<keyword evidence="1" id="KW-0472">Membrane</keyword>
<dbReference type="Gramene" id="C.cajan_20120.t">
    <property type="protein sequence ID" value="C.cajan_20120.t"/>
    <property type="gene ID" value="C.cajan_20120"/>
</dbReference>
<evidence type="ECO:0000256" key="1">
    <source>
        <dbReference type="SAM" id="Phobius"/>
    </source>
</evidence>
<dbReference type="EMBL" id="CM003603">
    <property type="protein sequence ID" value="KYP76474.1"/>
    <property type="molecule type" value="Genomic_DNA"/>
</dbReference>
<dbReference type="STRING" id="3821.A0A151UAX5"/>
<dbReference type="AlphaFoldDB" id="A0A151UAX5"/>
<keyword evidence="3" id="KW-1185">Reference proteome</keyword>
<accession>A0A151UAX5</accession>
<name>A0A151UAX5_CAJCA</name>
<protein>
    <submittedName>
        <fullName evidence="2">UPF0481 protein At3g02645</fullName>
    </submittedName>
</protein>
<dbReference type="OMA" id="ENEWVEN"/>
<dbReference type="Proteomes" id="UP000075243">
    <property type="component" value="Chromosome 1"/>
</dbReference>
<feature type="transmembrane region" description="Helical" evidence="1">
    <location>
        <begin position="453"/>
        <end position="479"/>
    </location>
</feature>
<reference evidence="2 3" key="1">
    <citation type="journal article" date="2012" name="Nat. Biotechnol.">
        <title>Draft genome sequence of pigeonpea (Cajanus cajan), an orphan legume crop of resource-poor farmers.</title>
        <authorList>
            <person name="Varshney R.K."/>
            <person name="Chen W."/>
            <person name="Li Y."/>
            <person name="Bharti A.K."/>
            <person name="Saxena R.K."/>
            <person name="Schlueter J.A."/>
            <person name="Donoghue M.T."/>
            <person name="Azam S."/>
            <person name="Fan G."/>
            <person name="Whaley A.M."/>
            <person name="Farmer A.D."/>
            <person name="Sheridan J."/>
            <person name="Iwata A."/>
            <person name="Tuteja R."/>
            <person name="Penmetsa R.V."/>
            <person name="Wu W."/>
            <person name="Upadhyaya H.D."/>
            <person name="Yang S.P."/>
            <person name="Shah T."/>
            <person name="Saxena K.B."/>
            <person name="Michael T."/>
            <person name="McCombie W.R."/>
            <person name="Yang B."/>
            <person name="Zhang G."/>
            <person name="Yang H."/>
            <person name="Wang J."/>
            <person name="Spillane C."/>
            <person name="Cook D.R."/>
            <person name="May G.D."/>
            <person name="Xu X."/>
            <person name="Jackson S.A."/>
        </authorList>
    </citation>
    <scope>NUCLEOTIDE SEQUENCE [LARGE SCALE GENOMIC DNA]</scope>
    <source>
        <strain evidence="3">cv. Asha</strain>
    </source>
</reference>
<proteinExistence type="predicted"/>
<evidence type="ECO:0000313" key="2">
    <source>
        <dbReference type="EMBL" id="KYP76474.1"/>
    </source>
</evidence>
<organism evidence="2 3">
    <name type="scientific">Cajanus cajan</name>
    <name type="common">Pigeon pea</name>
    <name type="synonym">Cajanus indicus</name>
    <dbReference type="NCBI Taxonomy" id="3821"/>
    <lineage>
        <taxon>Eukaryota</taxon>
        <taxon>Viridiplantae</taxon>
        <taxon>Streptophyta</taxon>
        <taxon>Embryophyta</taxon>
        <taxon>Tracheophyta</taxon>
        <taxon>Spermatophyta</taxon>
        <taxon>Magnoliopsida</taxon>
        <taxon>eudicotyledons</taxon>
        <taxon>Gunneridae</taxon>
        <taxon>Pentapetalae</taxon>
        <taxon>rosids</taxon>
        <taxon>fabids</taxon>
        <taxon>Fabales</taxon>
        <taxon>Fabaceae</taxon>
        <taxon>Papilionoideae</taxon>
        <taxon>50 kb inversion clade</taxon>
        <taxon>NPAAA clade</taxon>
        <taxon>indigoferoid/millettioid clade</taxon>
        <taxon>Phaseoleae</taxon>
        <taxon>Cajanus</taxon>
    </lineage>
</organism>
<dbReference type="Pfam" id="PF03140">
    <property type="entry name" value="DUF247"/>
    <property type="match status" value="1"/>
</dbReference>
<sequence length="495" mass="57308">MSYFTPTTTNHSKANFDELRWVTQIRETLNEVLEDDDDQFPVSIFNVPKPLMATDPDSYIPQQVAIGPYHYWRQELYEMERYKISSAKRFQKELQSLKLDHIVDQLINLELRIRSCYHKYLNFNGETMAWMMAIDASFLLEFLQVYTVQDGRMVPGVSSRMSHLMDYEGRKIAHNAILKDIVMLENQIPLFVLRKMLEFKFSSIELADDMLLAMLIGLFKELSPFKVIEEDYPEINVLKCAHLLDFLAMKVITWLPWTIISNLPGVGVIKQPVEYFIFSRDKEATEAENGNLSSDNVINKPPLMEEIAIPSVTELSKSGVCFMATNRDISTITFDVKTVTLYLPTIDLDINSEVLLRNLVAYEASTASGSLVFTRYTELMNGIIDTEKDAMILRDKGVILNHLKSDEEVANLWNGMSKSIKLTRVPFLDKVIEDVNQHYNGRMNIKVRKFMKLYVFASWQFLTFLAAIFLLFLMSLQVFCSFYKCNRRNHVNVTK</sequence>
<gene>
    <name evidence="2" type="ORF">KK1_020718</name>
</gene>
<keyword evidence="1" id="KW-1133">Transmembrane helix</keyword>
<dbReference type="InterPro" id="IPR004158">
    <property type="entry name" value="DUF247_pln"/>
</dbReference>
<keyword evidence="1" id="KW-0812">Transmembrane</keyword>
<evidence type="ECO:0000313" key="3">
    <source>
        <dbReference type="Proteomes" id="UP000075243"/>
    </source>
</evidence>
<dbReference type="PANTHER" id="PTHR31549">
    <property type="entry name" value="PROTEIN, PUTATIVE (DUF247)-RELATED-RELATED"/>
    <property type="match status" value="1"/>
</dbReference>
<dbReference type="PANTHER" id="PTHR31549:SF291">
    <property type="entry name" value="UPF0481 PLANT-LIKE PROTEIN"/>
    <property type="match status" value="1"/>
</dbReference>